<comment type="caution">
    <text evidence="1">The sequence shown here is derived from an EMBL/GenBank/DDBJ whole genome shotgun (WGS) entry which is preliminary data.</text>
</comment>
<protein>
    <submittedName>
        <fullName evidence="1">Uncharacterized protein</fullName>
    </submittedName>
</protein>
<proteinExistence type="predicted"/>
<evidence type="ECO:0000313" key="1">
    <source>
        <dbReference type="EMBL" id="MFM0639064.1"/>
    </source>
</evidence>
<name>A0ABW9DWP8_9BURK</name>
<reference evidence="1 2" key="1">
    <citation type="journal article" date="2024" name="Chem. Sci.">
        <title>Discovery of megapolipeptins by genome mining of a Burkholderiales bacteria collection.</title>
        <authorList>
            <person name="Paulo B.S."/>
            <person name="Recchia M.J.J."/>
            <person name="Lee S."/>
            <person name="Fergusson C.H."/>
            <person name="Romanowski S.B."/>
            <person name="Hernandez A."/>
            <person name="Krull N."/>
            <person name="Liu D.Y."/>
            <person name="Cavanagh H."/>
            <person name="Bos A."/>
            <person name="Gray C.A."/>
            <person name="Murphy B.T."/>
            <person name="Linington R.G."/>
            <person name="Eustaquio A.S."/>
        </authorList>
    </citation>
    <scope>NUCLEOTIDE SEQUENCE [LARGE SCALE GENOMIC DNA]</scope>
    <source>
        <strain evidence="1 2">RL17-338-BIC-A</strain>
    </source>
</reference>
<dbReference type="Proteomes" id="UP001629432">
    <property type="component" value="Unassembled WGS sequence"/>
</dbReference>
<sequence length="98" mass="11167">MHTLVVEHQDCCLIAGKAIRQLIKVVSKQYQEQTASLQTALLPETYRAGHDMSRTGEPYLKTGEQARCDTPRAMMTRQQNRRVLLPFGPTSSCYRVEQ</sequence>
<dbReference type="EMBL" id="JAQQCF010000018">
    <property type="protein sequence ID" value="MFM0639064.1"/>
    <property type="molecule type" value="Genomic_DNA"/>
</dbReference>
<accession>A0ABW9DWP8</accession>
<organism evidence="1 2">
    <name type="scientific">Paraburkholderia metrosideri</name>
    <dbReference type="NCBI Taxonomy" id="580937"/>
    <lineage>
        <taxon>Bacteria</taxon>
        <taxon>Pseudomonadati</taxon>
        <taxon>Pseudomonadota</taxon>
        <taxon>Betaproteobacteria</taxon>
        <taxon>Burkholderiales</taxon>
        <taxon>Burkholderiaceae</taxon>
        <taxon>Paraburkholderia</taxon>
    </lineage>
</organism>
<dbReference type="RefSeq" id="WP_408233447.1">
    <property type="nucleotide sequence ID" value="NZ_JAQQCF010000018.1"/>
</dbReference>
<keyword evidence="2" id="KW-1185">Reference proteome</keyword>
<gene>
    <name evidence="1" type="ORF">PQQ63_20460</name>
</gene>
<evidence type="ECO:0000313" key="2">
    <source>
        <dbReference type="Proteomes" id="UP001629432"/>
    </source>
</evidence>